<dbReference type="Pfam" id="PF13927">
    <property type="entry name" value="Ig_3"/>
    <property type="match status" value="2"/>
</dbReference>
<dbReference type="FunFam" id="2.60.40.10:FF:000032">
    <property type="entry name" value="palladin isoform X1"/>
    <property type="match status" value="1"/>
</dbReference>
<feature type="compositionally biased region" description="Low complexity" evidence="4">
    <location>
        <begin position="762"/>
        <end position="776"/>
    </location>
</feature>
<dbReference type="AlphaFoldDB" id="A0A8S3Z9A5"/>
<evidence type="ECO:0000256" key="5">
    <source>
        <dbReference type="SAM" id="Phobius"/>
    </source>
</evidence>
<feature type="compositionally biased region" description="Polar residues" evidence="4">
    <location>
        <begin position="687"/>
        <end position="701"/>
    </location>
</feature>
<organism evidence="8 9">
    <name type="scientific">Candidula unifasciata</name>
    <dbReference type="NCBI Taxonomy" id="100452"/>
    <lineage>
        <taxon>Eukaryota</taxon>
        <taxon>Metazoa</taxon>
        <taxon>Spiralia</taxon>
        <taxon>Lophotrochozoa</taxon>
        <taxon>Mollusca</taxon>
        <taxon>Gastropoda</taxon>
        <taxon>Heterobranchia</taxon>
        <taxon>Euthyneura</taxon>
        <taxon>Panpulmonata</taxon>
        <taxon>Eupulmonata</taxon>
        <taxon>Stylommatophora</taxon>
        <taxon>Helicina</taxon>
        <taxon>Helicoidea</taxon>
        <taxon>Geomitridae</taxon>
        <taxon>Candidula</taxon>
    </lineage>
</organism>
<keyword evidence="3" id="KW-0393">Immunoglobulin domain</keyword>
<evidence type="ECO:0000259" key="7">
    <source>
        <dbReference type="PROSITE" id="PS50853"/>
    </source>
</evidence>
<keyword evidence="5" id="KW-0812">Transmembrane</keyword>
<comment type="caution">
    <text evidence="8">The sequence shown here is derived from an EMBL/GenBank/DDBJ whole genome shotgun (WGS) entry which is preliminary data.</text>
</comment>
<feature type="domain" description="Fibronectin type-III" evidence="7">
    <location>
        <begin position="419"/>
        <end position="515"/>
    </location>
</feature>
<dbReference type="Pfam" id="PF00041">
    <property type="entry name" value="fn3"/>
    <property type="match status" value="2"/>
</dbReference>
<dbReference type="SUPFAM" id="SSF49265">
    <property type="entry name" value="Fibronectin type III"/>
    <property type="match status" value="1"/>
</dbReference>
<evidence type="ECO:0000256" key="3">
    <source>
        <dbReference type="ARBA" id="ARBA00023319"/>
    </source>
</evidence>
<feature type="transmembrane region" description="Helical" evidence="5">
    <location>
        <begin position="554"/>
        <end position="576"/>
    </location>
</feature>
<dbReference type="OrthoDB" id="9998697at2759"/>
<reference evidence="8" key="1">
    <citation type="submission" date="2021-04" db="EMBL/GenBank/DDBJ databases">
        <authorList>
            <consortium name="Molecular Ecology Group"/>
        </authorList>
    </citation>
    <scope>NUCLEOTIDE SEQUENCE</scope>
</reference>
<accession>A0A8S3Z9A5</accession>
<sequence length="823" mass="89408">TVFQLPSGNLVLSNLTSASAGDFRCVAVNPVSGDNRTSPGAISLMIDRTSSGGGITANIIPGMRQKVHVEIGSDITLECPSYGYQGTKIVWTKYGGSLPVGRFSLSAFGNLKIQSTQYEDSGTYTCSTATNGKTERQVFLEILTPPVVQVLKSPEAPVQAGSRVELVCSVAGFPSPELQWFHNGHLLTSSNEGHLILASVDAADAGIYQCMATNRLGTAYGVLRLEVGGQLRPSSSSSSLLPSAKNLPLGDDEDVVVSSGVGKLDDQRQQHGRRDKKKTGRRKTANLRDKKKKKKNGTGGHAGKEKPKYAPTVPTVAQLSDRSVMLNWTVPDKGNGQIIKFFKVQYKEMNPEKGPWRTSDAHLAYNIRRFEVSDLKSGGSYKFRILAVYEDDDNKNSANTPIFKLSVQPHAQARAPDTAPTIVEAKPVVFQQNYGIGVKWQYKAESASPIEGFIIFYKPFGGSEDKEKVIPGAGIRNDVIRDLLPNTPYNIRMQSFNTVGRSQFSNQVVKTTKLKDSSIVEDYPELEIPLKELEVSTESPVSGRRSSDTLENPVILGVVLGALLLALFILITMCWWKQRQQKRRSLAGGCQQKFQDQSQCIFADSALIKPNGTLYPANGTAPIANGHGPPLEGHKHMNIDVNPLSEYDMQTAFPGDGRTKLFYGNGVNGLNPRFVGENGSTEKKFQHTGSINHHGWSSSPQRPRILFPGCRGPANPSSHGSGKHKRRRKRQHNGDQACREHAVRDQATNTDLSSNEGTLEFSNCSKSSRSCSNSGSEVGGQNCDSSFANNGSLESVNDDSRSSVSAASHESIFHIAADLPVSL</sequence>
<dbReference type="CDD" id="cd00063">
    <property type="entry name" value="FN3"/>
    <property type="match status" value="2"/>
</dbReference>
<feature type="compositionally biased region" description="Basic residues" evidence="4">
    <location>
        <begin position="721"/>
        <end position="731"/>
    </location>
</feature>
<dbReference type="PANTHER" id="PTHR44170">
    <property type="entry name" value="PROTEIN SIDEKICK"/>
    <property type="match status" value="1"/>
</dbReference>
<dbReference type="InterPro" id="IPR003961">
    <property type="entry name" value="FN3_dom"/>
</dbReference>
<feature type="compositionally biased region" description="Basic residues" evidence="4">
    <location>
        <begin position="270"/>
        <end position="296"/>
    </location>
</feature>
<dbReference type="InterPro" id="IPR003598">
    <property type="entry name" value="Ig_sub2"/>
</dbReference>
<feature type="compositionally biased region" description="Polar residues" evidence="4">
    <location>
        <begin position="746"/>
        <end position="761"/>
    </location>
</feature>
<feature type="region of interest" description="Disordered" evidence="4">
    <location>
        <begin position="674"/>
        <end position="809"/>
    </location>
</feature>
<feature type="domain" description="Ig-like" evidence="6">
    <location>
        <begin position="145"/>
        <end position="228"/>
    </location>
</feature>
<evidence type="ECO:0000259" key="6">
    <source>
        <dbReference type="PROSITE" id="PS50835"/>
    </source>
</evidence>
<dbReference type="InterPro" id="IPR013783">
    <property type="entry name" value="Ig-like_fold"/>
</dbReference>
<protein>
    <recommendedName>
        <fullName evidence="10">Interference hedgehog</fullName>
    </recommendedName>
</protein>
<dbReference type="InterPro" id="IPR007110">
    <property type="entry name" value="Ig-like_dom"/>
</dbReference>
<proteinExistence type="predicted"/>
<dbReference type="SUPFAM" id="SSF48726">
    <property type="entry name" value="Immunoglobulin"/>
    <property type="match status" value="2"/>
</dbReference>
<gene>
    <name evidence="8" type="ORF">CUNI_LOCUS9993</name>
</gene>
<dbReference type="SMART" id="SM00409">
    <property type="entry name" value="IG"/>
    <property type="match status" value="2"/>
</dbReference>
<dbReference type="PROSITE" id="PS50835">
    <property type="entry name" value="IG_LIKE"/>
    <property type="match status" value="2"/>
</dbReference>
<keyword evidence="5" id="KW-1133">Transmembrane helix</keyword>
<dbReference type="InterPro" id="IPR036179">
    <property type="entry name" value="Ig-like_dom_sf"/>
</dbReference>
<feature type="domain" description="Fibronectin type-III" evidence="7">
    <location>
        <begin position="310"/>
        <end position="410"/>
    </location>
</feature>
<dbReference type="PANTHER" id="PTHR44170:SF6">
    <property type="entry name" value="CONTACTIN"/>
    <property type="match status" value="1"/>
</dbReference>
<evidence type="ECO:0008006" key="10">
    <source>
        <dbReference type="Google" id="ProtNLM"/>
    </source>
</evidence>
<dbReference type="SMART" id="SM00408">
    <property type="entry name" value="IGc2"/>
    <property type="match status" value="2"/>
</dbReference>
<dbReference type="InterPro" id="IPR036116">
    <property type="entry name" value="FN3_sf"/>
</dbReference>
<dbReference type="Gene3D" id="2.60.40.10">
    <property type="entry name" value="Immunoglobulins"/>
    <property type="match status" value="4"/>
</dbReference>
<dbReference type="GO" id="GO:0007399">
    <property type="term" value="P:nervous system development"/>
    <property type="evidence" value="ECO:0007669"/>
    <property type="project" value="TreeGrafter"/>
</dbReference>
<dbReference type="InterPro" id="IPR003599">
    <property type="entry name" value="Ig_sub"/>
</dbReference>
<feature type="non-terminal residue" evidence="8">
    <location>
        <position position="1"/>
    </location>
</feature>
<feature type="region of interest" description="Disordered" evidence="4">
    <location>
        <begin position="259"/>
        <end position="314"/>
    </location>
</feature>
<keyword evidence="2" id="KW-1015">Disulfide bond</keyword>
<evidence type="ECO:0000256" key="2">
    <source>
        <dbReference type="ARBA" id="ARBA00023157"/>
    </source>
</evidence>
<dbReference type="Proteomes" id="UP000678393">
    <property type="component" value="Unassembled WGS sequence"/>
</dbReference>
<dbReference type="SMART" id="SM00060">
    <property type="entry name" value="FN3"/>
    <property type="match status" value="2"/>
</dbReference>
<name>A0A8S3Z9A5_9EUPU</name>
<evidence type="ECO:0000256" key="4">
    <source>
        <dbReference type="SAM" id="MobiDB-lite"/>
    </source>
</evidence>
<dbReference type="EMBL" id="CAJHNH020001779">
    <property type="protein sequence ID" value="CAG5124435.1"/>
    <property type="molecule type" value="Genomic_DNA"/>
</dbReference>
<feature type="compositionally biased region" description="Polar residues" evidence="4">
    <location>
        <begin position="782"/>
        <end position="793"/>
    </location>
</feature>
<evidence type="ECO:0000313" key="9">
    <source>
        <dbReference type="Proteomes" id="UP000678393"/>
    </source>
</evidence>
<evidence type="ECO:0000256" key="1">
    <source>
        <dbReference type="ARBA" id="ARBA00022737"/>
    </source>
</evidence>
<evidence type="ECO:0000313" key="8">
    <source>
        <dbReference type="EMBL" id="CAG5124435.1"/>
    </source>
</evidence>
<dbReference type="GO" id="GO:0098609">
    <property type="term" value="P:cell-cell adhesion"/>
    <property type="evidence" value="ECO:0007669"/>
    <property type="project" value="TreeGrafter"/>
</dbReference>
<dbReference type="PROSITE" id="PS50853">
    <property type="entry name" value="FN3"/>
    <property type="match status" value="2"/>
</dbReference>
<feature type="domain" description="Ig-like" evidence="6">
    <location>
        <begin position="61"/>
        <end position="139"/>
    </location>
</feature>
<keyword evidence="9" id="KW-1185">Reference proteome</keyword>
<keyword evidence="1" id="KW-0677">Repeat</keyword>
<keyword evidence="5" id="KW-0472">Membrane</keyword>